<proteinExistence type="predicted"/>
<dbReference type="STRING" id="1121959.SAMN02746009_02432"/>
<name>A0A1M6Z5W2_9BACT</name>
<gene>
    <name evidence="1" type="ORF">SAMN02746009_02432</name>
</gene>
<dbReference type="RefSeq" id="WP_073285194.1">
    <property type="nucleotide sequence ID" value="NZ_FRAS01000012.1"/>
</dbReference>
<dbReference type="EMBL" id="FRAS01000012">
    <property type="protein sequence ID" value="SHL25830.1"/>
    <property type="molecule type" value="Genomic_DNA"/>
</dbReference>
<protein>
    <submittedName>
        <fullName evidence="1">Uncharacterized protein</fullName>
    </submittedName>
</protein>
<sequence>MSGPQQEQGPDIAAERQRVALAWLDITIQNFRANIKKLKIGSTGELYESFRGALVGAAGGDELKLRLVYALQGMYVDMGVGRGMGAGVTKDQGADYRRLRNGKGKLHRHQRKAKRWQSRQLAREQHRLGELMSDISGRTLIATVSMGLPKSIEVNL</sequence>
<evidence type="ECO:0000313" key="2">
    <source>
        <dbReference type="Proteomes" id="UP000183947"/>
    </source>
</evidence>
<dbReference type="AlphaFoldDB" id="A0A1M6Z5W2"/>
<reference evidence="2" key="1">
    <citation type="submission" date="2016-11" db="EMBL/GenBank/DDBJ databases">
        <authorList>
            <person name="Varghese N."/>
            <person name="Submissions S."/>
        </authorList>
    </citation>
    <scope>NUCLEOTIDE SEQUENCE [LARGE SCALE GENOMIC DNA]</scope>
    <source>
        <strain evidence="2">DSM 18569</strain>
    </source>
</reference>
<accession>A0A1M6Z5W2</accession>
<dbReference type="Proteomes" id="UP000183947">
    <property type="component" value="Unassembled WGS sequence"/>
</dbReference>
<evidence type="ECO:0000313" key="1">
    <source>
        <dbReference type="EMBL" id="SHL25830.1"/>
    </source>
</evidence>
<keyword evidence="2" id="KW-1185">Reference proteome</keyword>
<dbReference type="OrthoDB" id="799931at2"/>
<organism evidence="1 2">
    <name type="scientific">Hymenobacter psychrotolerans DSM 18569</name>
    <dbReference type="NCBI Taxonomy" id="1121959"/>
    <lineage>
        <taxon>Bacteria</taxon>
        <taxon>Pseudomonadati</taxon>
        <taxon>Bacteroidota</taxon>
        <taxon>Cytophagia</taxon>
        <taxon>Cytophagales</taxon>
        <taxon>Hymenobacteraceae</taxon>
        <taxon>Hymenobacter</taxon>
    </lineage>
</organism>